<comment type="caution">
    <text evidence="1">The sequence shown here is derived from an EMBL/GenBank/DDBJ whole genome shotgun (WGS) entry which is preliminary data.</text>
</comment>
<gene>
    <name evidence="1" type="ORF">S01H1_84194</name>
</gene>
<organism evidence="1">
    <name type="scientific">marine sediment metagenome</name>
    <dbReference type="NCBI Taxonomy" id="412755"/>
    <lineage>
        <taxon>unclassified sequences</taxon>
        <taxon>metagenomes</taxon>
        <taxon>ecological metagenomes</taxon>
    </lineage>
</organism>
<reference evidence="1" key="1">
    <citation type="journal article" date="2014" name="Front. Microbiol.">
        <title>High frequency of phylogenetically diverse reductive dehalogenase-homologous genes in deep subseafloor sedimentary metagenomes.</title>
        <authorList>
            <person name="Kawai M."/>
            <person name="Futagami T."/>
            <person name="Toyoda A."/>
            <person name="Takaki Y."/>
            <person name="Nishi S."/>
            <person name="Hori S."/>
            <person name="Arai W."/>
            <person name="Tsubouchi T."/>
            <person name="Morono Y."/>
            <person name="Uchiyama I."/>
            <person name="Ito T."/>
            <person name="Fujiyama A."/>
            <person name="Inagaki F."/>
            <person name="Takami H."/>
        </authorList>
    </citation>
    <scope>NUCLEOTIDE SEQUENCE</scope>
    <source>
        <strain evidence="1">Expedition CK06-06</strain>
    </source>
</reference>
<protein>
    <submittedName>
        <fullName evidence="1">Uncharacterized protein</fullName>
    </submittedName>
</protein>
<accession>X0Y5W8</accession>
<dbReference type="EMBL" id="BARS01057422">
    <property type="protein sequence ID" value="GAG51160.1"/>
    <property type="molecule type" value="Genomic_DNA"/>
</dbReference>
<evidence type="ECO:0000313" key="1">
    <source>
        <dbReference type="EMBL" id="GAG51160.1"/>
    </source>
</evidence>
<name>X0Y5W8_9ZZZZ</name>
<proteinExistence type="predicted"/>
<dbReference type="AlphaFoldDB" id="X0Y5W8"/>
<sequence>MRVKVGDRVHDGESEPVMVILSKGEKEQIANMHPDATKYCVYPSTEEWVGDGHAKIKAWMKVDEG</sequence>